<dbReference type="RefSeq" id="WP_125577322.1">
    <property type="nucleotide sequence ID" value="NZ_JBHTOF010000018.1"/>
</dbReference>
<dbReference type="Proteomes" id="UP001597244">
    <property type="component" value="Unassembled WGS sequence"/>
</dbReference>
<name>A0ABW4DN21_9LACO</name>
<dbReference type="Gene3D" id="2.60.120.10">
    <property type="entry name" value="Jelly Rolls"/>
    <property type="match status" value="1"/>
</dbReference>
<dbReference type="PANTHER" id="PTHR37694:SF1">
    <property type="entry name" value="SLR8022 PROTEIN"/>
    <property type="match status" value="1"/>
</dbReference>
<evidence type="ECO:0000313" key="1">
    <source>
        <dbReference type="EMBL" id="MFD1464736.1"/>
    </source>
</evidence>
<dbReference type="PANTHER" id="PTHR37694">
    <property type="entry name" value="SLR8022 PROTEIN"/>
    <property type="match status" value="1"/>
</dbReference>
<dbReference type="SUPFAM" id="SSF51182">
    <property type="entry name" value="RmlC-like cupins"/>
    <property type="match status" value="1"/>
</dbReference>
<organism evidence="1 2">
    <name type="scientific">Lapidilactobacillus mulanensis</name>
    <dbReference type="NCBI Taxonomy" id="2485999"/>
    <lineage>
        <taxon>Bacteria</taxon>
        <taxon>Bacillati</taxon>
        <taxon>Bacillota</taxon>
        <taxon>Bacilli</taxon>
        <taxon>Lactobacillales</taxon>
        <taxon>Lactobacillaceae</taxon>
        <taxon>Lapidilactobacillus</taxon>
    </lineage>
</organism>
<evidence type="ECO:0000313" key="2">
    <source>
        <dbReference type="Proteomes" id="UP001597244"/>
    </source>
</evidence>
<reference evidence="2" key="1">
    <citation type="journal article" date="2019" name="Int. J. Syst. Evol. Microbiol.">
        <title>The Global Catalogue of Microorganisms (GCM) 10K type strain sequencing project: providing services to taxonomists for standard genome sequencing and annotation.</title>
        <authorList>
            <consortium name="The Broad Institute Genomics Platform"/>
            <consortium name="The Broad Institute Genome Sequencing Center for Infectious Disease"/>
            <person name="Wu L."/>
            <person name="Ma J."/>
        </authorList>
    </citation>
    <scope>NUCLEOTIDE SEQUENCE [LARGE SCALE GENOMIC DNA]</scope>
    <source>
        <strain evidence="2">CCM 8951</strain>
    </source>
</reference>
<sequence length="97" mass="10765">MKVYTGRTDIDLYENLFQTPNQAVTHLVLAAGQTVPVHHADYSVVVVPIKGHVNFSDETTTEEIYPGKIVQMRPNEDHALAAIDDCELMVIKSTLAE</sequence>
<comment type="caution">
    <text evidence="1">The sequence shown here is derived from an EMBL/GenBank/DDBJ whole genome shotgun (WGS) entry which is preliminary data.</text>
</comment>
<dbReference type="InterPro" id="IPR014710">
    <property type="entry name" value="RmlC-like_jellyroll"/>
</dbReference>
<dbReference type="InterPro" id="IPR011051">
    <property type="entry name" value="RmlC_Cupin_sf"/>
</dbReference>
<gene>
    <name evidence="1" type="ORF">ACFQ4L_01340</name>
</gene>
<dbReference type="EMBL" id="JBHTOF010000018">
    <property type="protein sequence ID" value="MFD1464736.1"/>
    <property type="molecule type" value="Genomic_DNA"/>
</dbReference>
<keyword evidence="2" id="KW-1185">Reference proteome</keyword>
<accession>A0ABW4DN21</accession>
<proteinExistence type="predicted"/>
<protein>
    <submittedName>
        <fullName evidence="1">Cupin</fullName>
    </submittedName>
</protein>